<dbReference type="Proteomes" id="UP000237381">
    <property type="component" value="Unassembled WGS sequence"/>
</dbReference>
<evidence type="ECO:0000313" key="2">
    <source>
        <dbReference type="Proteomes" id="UP000237381"/>
    </source>
</evidence>
<gene>
    <name evidence="1" type="ORF">B0G62_108148</name>
</gene>
<dbReference type="EMBL" id="PQGA01000008">
    <property type="protein sequence ID" value="POR50656.1"/>
    <property type="molecule type" value="Genomic_DNA"/>
</dbReference>
<accession>A0A2S4M7D7</accession>
<protein>
    <submittedName>
        <fullName evidence="1">Uncharacterized protein</fullName>
    </submittedName>
</protein>
<reference evidence="1 2" key="1">
    <citation type="submission" date="2018-01" db="EMBL/GenBank/DDBJ databases">
        <title>Genomic Encyclopedia of Type Strains, Phase III (KMG-III): the genomes of soil and plant-associated and newly described type strains.</title>
        <authorList>
            <person name="Whitman W."/>
        </authorList>
    </citation>
    <scope>NUCLEOTIDE SEQUENCE [LARGE SCALE GENOMIC DNA]</scope>
    <source>
        <strain evidence="1 2">JCM 18070</strain>
    </source>
</reference>
<keyword evidence="2" id="KW-1185">Reference proteome</keyword>
<name>A0A2S4M7D7_9BURK</name>
<comment type="caution">
    <text evidence="1">The sequence shown here is derived from an EMBL/GenBank/DDBJ whole genome shotgun (WGS) entry which is preliminary data.</text>
</comment>
<dbReference type="AlphaFoldDB" id="A0A2S4M7D7"/>
<proteinExistence type="predicted"/>
<organism evidence="1 2">
    <name type="scientific">Paraburkholderia eburnea</name>
    <dbReference type="NCBI Taxonomy" id="1189126"/>
    <lineage>
        <taxon>Bacteria</taxon>
        <taxon>Pseudomonadati</taxon>
        <taxon>Pseudomonadota</taxon>
        <taxon>Betaproteobacteria</taxon>
        <taxon>Burkholderiales</taxon>
        <taxon>Burkholderiaceae</taxon>
        <taxon>Paraburkholderia</taxon>
    </lineage>
</organism>
<sequence length="52" mass="5884">MVVPFNTSHMEMLQRLIESAVCLGHKVVEQLALHTYSILPGITTEKIDFLTQ</sequence>
<evidence type="ECO:0000313" key="1">
    <source>
        <dbReference type="EMBL" id="POR50656.1"/>
    </source>
</evidence>